<evidence type="ECO:0000256" key="1">
    <source>
        <dbReference type="ARBA" id="ARBA00022618"/>
    </source>
</evidence>
<dbReference type="InterPro" id="IPR006665">
    <property type="entry name" value="OmpA-like"/>
</dbReference>
<evidence type="ECO:0000256" key="3">
    <source>
        <dbReference type="ARBA" id="ARBA00023136"/>
    </source>
</evidence>
<reference evidence="11" key="1">
    <citation type="journal article" date="2014" name="Int. J. Syst. Evol. Microbiol.">
        <title>Complete genome sequence of Corynebacterium casei LMG S-19264T (=DSM 44701T), isolated from a smear-ripened cheese.</title>
        <authorList>
            <consortium name="US DOE Joint Genome Institute (JGI-PGF)"/>
            <person name="Walter F."/>
            <person name="Albersmeier A."/>
            <person name="Kalinowski J."/>
            <person name="Ruckert C."/>
        </authorList>
    </citation>
    <scope>NUCLEOTIDE SEQUENCE</scope>
    <source>
        <strain evidence="11">KCTC 42590</strain>
    </source>
</reference>
<evidence type="ECO:0000256" key="4">
    <source>
        <dbReference type="ARBA" id="ARBA00023139"/>
    </source>
</evidence>
<keyword evidence="12" id="KW-1185">Reference proteome</keyword>
<accession>A0A919ATF0</accession>
<dbReference type="PANTHER" id="PTHR30329">
    <property type="entry name" value="STATOR ELEMENT OF FLAGELLAR MOTOR COMPLEX"/>
    <property type="match status" value="1"/>
</dbReference>
<dbReference type="InterPro" id="IPR014169">
    <property type="entry name" value="Pal_lipo_C"/>
</dbReference>
<keyword evidence="3 8" id="KW-0472">Membrane</keyword>
<keyword evidence="4 8" id="KW-0564">Palmitate</keyword>
<dbReference type="PROSITE" id="PS51123">
    <property type="entry name" value="OMPA_2"/>
    <property type="match status" value="1"/>
</dbReference>
<keyword evidence="1 8" id="KW-0132">Cell division</keyword>
<dbReference type="Pfam" id="PF00691">
    <property type="entry name" value="OmpA"/>
    <property type="match status" value="1"/>
</dbReference>
<gene>
    <name evidence="8" type="primary">pal</name>
    <name evidence="11" type="ORF">GCM10017044_17280</name>
</gene>
<dbReference type="InterPro" id="IPR036737">
    <property type="entry name" value="OmpA-like_sf"/>
</dbReference>
<keyword evidence="7 8" id="KW-0131">Cell cycle</keyword>
<organism evidence="11 12">
    <name type="scientific">Kordiimonas sediminis</name>
    <dbReference type="NCBI Taxonomy" id="1735581"/>
    <lineage>
        <taxon>Bacteria</taxon>
        <taxon>Pseudomonadati</taxon>
        <taxon>Pseudomonadota</taxon>
        <taxon>Alphaproteobacteria</taxon>
        <taxon>Kordiimonadales</taxon>
        <taxon>Kordiimonadaceae</taxon>
        <taxon>Kordiimonas</taxon>
    </lineage>
</organism>
<dbReference type="InterPro" id="IPR039001">
    <property type="entry name" value="Pal"/>
</dbReference>
<dbReference type="Proteomes" id="UP000630923">
    <property type="component" value="Unassembled WGS sequence"/>
</dbReference>
<feature type="domain" description="OmpA-like" evidence="10">
    <location>
        <begin position="67"/>
        <end position="184"/>
    </location>
</feature>
<dbReference type="InterPro" id="IPR006664">
    <property type="entry name" value="OMP_bac"/>
</dbReference>
<dbReference type="InterPro" id="IPR050330">
    <property type="entry name" value="Bact_OuterMem_StrucFunc"/>
</dbReference>
<evidence type="ECO:0000256" key="5">
    <source>
        <dbReference type="ARBA" id="ARBA00023237"/>
    </source>
</evidence>
<comment type="caution">
    <text evidence="11">The sequence shown here is derived from an EMBL/GenBank/DDBJ whole genome shotgun (WGS) entry which is preliminary data.</text>
</comment>
<name>A0A919ATF0_9PROT</name>
<comment type="similarity">
    <text evidence="8">Belongs to the Pal lipoprotein family.</text>
</comment>
<evidence type="ECO:0000256" key="6">
    <source>
        <dbReference type="ARBA" id="ARBA00023288"/>
    </source>
</evidence>
<sequence length="184" mass="20099">MSNRMGSKFAFVTVAALLAAACSKEPEPEVTAPTVEEEQMAPVEQPKTAEELMVEEFGLPNQTGLNDYMDMTAGADRVFFAYDSSELNDDGRAVLEAAAKWMSQGYGYARVSLTIEGHCDERGTREYNLALGDRRANAVKNYLVALGVPSTRLQTISYGKERPVASGGDESTHARNRRGVLRVN</sequence>
<keyword evidence="5 8" id="KW-0998">Cell outer membrane</keyword>
<reference evidence="11" key="2">
    <citation type="submission" date="2020-09" db="EMBL/GenBank/DDBJ databases">
        <authorList>
            <person name="Sun Q."/>
            <person name="Kim S."/>
        </authorList>
    </citation>
    <scope>NUCLEOTIDE SEQUENCE</scope>
    <source>
        <strain evidence="11">KCTC 42590</strain>
    </source>
</reference>
<evidence type="ECO:0000256" key="7">
    <source>
        <dbReference type="ARBA" id="ARBA00023306"/>
    </source>
</evidence>
<evidence type="ECO:0000313" key="11">
    <source>
        <dbReference type="EMBL" id="GHF23313.1"/>
    </source>
</evidence>
<dbReference type="CDD" id="cd07185">
    <property type="entry name" value="OmpA_C-like"/>
    <property type="match status" value="1"/>
</dbReference>
<dbReference type="GO" id="GO:0009279">
    <property type="term" value="C:cell outer membrane"/>
    <property type="evidence" value="ECO:0007669"/>
    <property type="project" value="UniProtKB-SubCell"/>
</dbReference>
<feature type="compositionally biased region" description="Basic residues" evidence="9">
    <location>
        <begin position="174"/>
        <end position="184"/>
    </location>
</feature>
<dbReference type="HAMAP" id="MF_02204">
    <property type="entry name" value="Pal"/>
    <property type="match status" value="1"/>
</dbReference>
<keyword evidence="2 8" id="KW-0732">Signal</keyword>
<dbReference type="SUPFAM" id="SSF103088">
    <property type="entry name" value="OmpA-like"/>
    <property type="match status" value="1"/>
</dbReference>
<dbReference type="PANTHER" id="PTHR30329:SF21">
    <property type="entry name" value="LIPOPROTEIN YIAD-RELATED"/>
    <property type="match status" value="1"/>
</dbReference>
<dbReference type="NCBIfam" id="TIGR02802">
    <property type="entry name" value="Pal_lipo"/>
    <property type="match status" value="1"/>
</dbReference>
<proteinExistence type="inferred from homology"/>
<evidence type="ECO:0000259" key="10">
    <source>
        <dbReference type="PROSITE" id="PS51123"/>
    </source>
</evidence>
<dbReference type="RefSeq" id="WP_229819277.1">
    <property type="nucleotide sequence ID" value="NZ_BNCI01000002.1"/>
</dbReference>
<evidence type="ECO:0000313" key="12">
    <source>
        <dbReference type="Proteomes" id="UP000630923"/>
    </source>
</evidence>
<comment type="subcellular location">
    <subcellularLocation>
        <location evidence="8">Cell outer membrane</location>
        <topology evidence="8">Lipid-anchor</topology>
    </subcellularLocation>
</comment>
<keyword evidence="6 8" id="KW-0449">Lipoprotein</keyword>
<evidence type="ECO:0000256" key="8">
    <source>
        <dbReference type="HAMAP-Rule" id="MF_02204"/>
    </source>
</evidence>
<dbReference type="AlphaFoldDB" id="A0A919ATF0"/>
<comment type="subunit">
    <text evidence="8">The Tol-Pal system is composed of five core proteins: the inner membrane proteins TolA, TolQ and TolR, the periplasmic protein TolB and the outer membrane protein Pal. They form a network linking the inner and outer membranes and the peptidoglycan layer.</text>
</comment>
<dbReference type="GO" id="GO:0051301">
    <property type="term" value="P:cell division"/>
    <property type="evidence" value="ECO:0007669"/>
    <property type="project" value="UniProtKB-UniRule"/>
</dbReference>
<dbReference type="PRINTS" id="PR01023">
    <property type="entry name" value="NAFLGMOTY"/>
</dbReference>
<evidence type="ECO:0000256" key="9">
    <source>
        <dbReference type="SAM" id="MobiDB-lite"/>
    </source>
</evidence>
<evidence type="ECO:0000256" key="2">
    <source>
        <dbReference type="ARBA" id="ARBA00022729"/>
    </source>
</evidence>
<dbReference type="Gene3D" id="3.30.1330.60">
    <property type="entry name" value="OmpA-like domain"/>
    <property type="match status" value="1"/>
</dbReference>
<comment type="function">
    <text evidence="8">Part of the Tol-Pal system, which plays a role in outer membrane invagination during cell division and is important for maintaining outer membrane integrity.</text>
</comment>
<protein>
    <recommendedName>
        <fullName evidence="8">Peptidoglycan-associated lipoprotein</fullName>
        <shortName evidence="8">PAL</shortName>
    </recommendedName>
</protein>
<dbReference type="EMBL" id="BNCI01000002">
    <property type="protein sequence ID" value="GHF23313.1"/>
    <property type="molecule type" value="Genomic_DNA"/>
</dbReference>
<dbReference type="PRINTS" id="PR01021">
    <property type="entry name" value="OMPADOMAIN"/>
</dbReference>
<dbReference type="PROSITE" id="PS51257">
    <property type="entry name" value="PROKAR_LIPOPROTEIN"/>
    <property type="match status" value="1"/>
</dbReference>
<feature type="region of interest" description="Disordered" evidence="9">
    <location>
        <begin position="160"/>
        <end position="184"/>
    </location>
</feature>